<evidence type="ECO:0000313" key="3">
    <source>
        <dbReference type="Proteomes" id="UP001319104"/>
    </source>
</evidence>
<dbReference type="Pfam" id="PF01370">
    <property type="entry name" value="Epimerase"/>
    <property type="match status" value="1"/>
</dbReference>
<accession>A0AAP2CET2</accession>
<organism evidence="2 3">
    <name type="scientific">Litoribacter ruber</name>
    <dbReference type="NCBI Taxonomy" id="702568"/>
    <lineage>
        <taxon>Bacteria</taxon>
        <taxon>Pseudomonadati</taxon>
        <taxon>Bacteroidota</taxon>
        <taxon>Cytophagia</taxon>
        <taxon>Cytophagales</taxon>
        <taxon>Cyclobacteriaceae</taxon>
        <taxon>Litoribacter</taxon>
    </lineage>
</organism>
<comment type="caution">
    <text evidence="2">The sequence shown here is derived from an EMBL/GenBank/DDBJ whole genome shotgun (WGS) entry which is preliminary data.</text>
</comment>
<dbReference type="SUPFAM" id="SSF51735">
    <property type="entry name" value="NAD(P)-binding Rossmann-fold domains"/>
    <property type="match status" value="1"/>
</dbReference>
<gene>
    <name evidence="2" type="ORF">KI659_04135</name>
</gene>
<proteinExistence type="predicted"/>
<dbReference type="PANTHER" id="PTHR43245">
    <property type="entry name" value="BIFUNCTIONAL POLYMYXIN RESISTANCE PROTEIN ARNA"/>
    <property type="match status" value="1"/>
</dbReference>
<dbReference type="InterPro" id="IPR036291">
    <property type="entry name" value="NAD(P)-bd_dom_sf"/>
</dbReference>
<dbReference type="Gene3D" id="3.40.50.720">
    <property type="entry name" value="NAD(P)-binding Rossmann-like Domain"/>
    <property type="match status" value="1"/>
</dbReference>
<dbReference type="PANTHER" id="PTHR43245:SF58">
    <property type="entry name" value="BLL5923 PROTEIN"/>
    <property type="match status" value="1"/>
</dbReference>
<name>A0AAP2CET2_9BACT</name>
<dbReference type="InterPro" id="IPR001509">
    <property type="entry name" value="Epimerase_deHydtase"/>
</dbReference>
<evidence type="ECO:0000259" key="1">
    <source>
        <dbReference type="Pfam" id="PF01370"/>
    </source>
</evidence>
<dbReference type="Proteomes" id="UP001319104">
    <property type="component" value="Unassembled WGS sequence"/>
</dbReference>
<evidence type="ECO:0000313" key="2">
    <source>
        <dbReference type="EMBL" id="MBS9523201.1"/>
    </source>
</evidence>
<sequence length="321" mass="36319">MSSVLITGSSGFVGKNLVKYFQLDKGFDITEVNRSPAFPNPNYFTFSEFFSDNNHQFNHYIHLAGKAHDVHNASSPEEYFEVNLKLTKKVFDKFLQDSQAETFIYISSVKAVRDSIETALTEEIEPNPLSAYGLSKLKAEQYILENCPSDRKAIILRPCMIHGPENKGNLNLLYSFISRGIPYPLGAFSNFRSFLSIENLCFIIMQVIAKPIATGIYHISDDIPLSTRDLIEIMGDSTGKRARILHVPKPIIRGIAKVGDYLRLPINSERLKKLTENYVVSNSKLTRSLLVELPVSSKQGLFQTFKSFQKLCIIFLPYALF</sequence>
<dbReference type="EMBL" id="JAHCMY010000001">
    <property type="protein sequence ID" value="MBS9523201.1"/>
    <property type="molecule type" value="Genomic_DNA"/>
</dbReference>
<dbReference type="AlphaFoldDB" id="A0AAP2CET2"/>
<keyword evidence="3" id="KW-1185">Reference proteome</keyword>
<dbReference type="RefSeq" id="WP_213944062.1">
    <property type="nucleotide sequence ID" value="NZ_JAHCMY010000001.1"/>
</dbReference>
<dbReference type="InterPro" id="IPR050177">
    <property type="entry name" value="Lipid_A_modif_metabolic_enz"/>
</dbReference>
<protein>
    <submittedName>
        <fullName evidence="2">NAD-dependent epimerase/dehydratase family protein</fullName>
    </submittedName>
</protein>
<reference evidence="2 3" key="1">
    <citation type="submission" date="2021-05" db="EMBL/GenBank/DDBJ databases">
        <authorList>
            <person name="Zhang Z.D."/>
            <person name="Osman G."/>
        </authorList>
    </citation>
    <scope>NUCLEOTIDE SEQUENCE [LARGE SCALE GENOMIC DNA]</scope>
    <source>
        <strain evidence="2 3">KCTC 32217</strain>
    </source>
</reference>
<feature type="domain" description="NAD-dependent epimerase/dehydratase" evidence="1">
    <location>
        <begin position="4"/>
        <end position="211"/>
    </location>
</feature>